<dbReference type="Proteomes" id="UP000442469">
    <property type="component" value="Unassembled WGS sequence"/>
</dbReference>
<comment type="caution">
    <text evidence="3">The sequence shown here is derived from an EMBL/GenBank/DDBJ whole genome shotgun (WGS) entry which is preliminary data.</text>
</comment>
<evidence type="ECO:0000256" key="1">
    <source>
        <dbReference type="SAM" id="MobiDB-lite"/>
    </source>
</evidence>
<feature type="region of interest" description="Disordered" evidence="1">
    <location>
        <begin position="66"/>
        <end position="85"/>
    </location>
</feature>
<protein>
    <recommendedName>
        <fullName evidence="5">Lipoprotein</fullName>
    </recommendedName>
</protein>
<proteinExistence type="predicted"/>
<accession>A0A6N8F3H8</accession>
<dbReference type="AlphaFoldDB" id="A0A6N8F3H8"/>
<dbReference type="PROSITE" id="PS51257">
    <property type="entry name" value="PROKAR_LIPOPROTEIN"/>
    <property type="match status" value="1"/>
</dbReference>
<evidence type="ECO:0000256" key="2">
    <source>
        <dbReference type="SAM" id="SignalP"/>
    </source>
</evidence>
<dbReference type="RefSeq" id="WP_155621027.1">
    <property type="nucleotide sequence ID" value="NZ_WNZZ01000024.1"/>
</dbReference>
<name>A0A6N8F3H8_PAEMA</name>
<organism evidence="3 4">
    <name type="scientific">Paenibacillus macerans</name>
    <name type="common">Bacillus macerans</name>
    <dbReference type="NCBI Taxonomy" id="44252"/>
    <lineage>
        <taxon>Bacteria</taxon>
        <taxon>Bacillati</taxon>
        <taxon>Bacillota</taxon>
        <taxon>Bacilli</taxon>
        <taxon>Bacillales</taxon>
        <taxon>Paenibacillaceae</taxon>
        <taxon>Paenibacillus</taxon>
    </lineage>
</organism>
<feature type="signal peptide" evidence="2">
    <location>
        <begin position="1"/>
        <end position="19"/>
    </location>
</feature>
<evidence type="ECO:0008006" key="5">
    <source>
        <dbReference type="Google" id="ProtNLM"/>
    </source>
</evidence>
<sequence length="178" mass="19596">MKKSLLLLSTLLLASALTACGSEAPANKTAETTQSNEAAEAQAEKSGTQPEAPKVDWAAEIKKIAESDGSATEKADSVEKMARDYKPTSDELTEFQTRIVDEFINGKYLKDSENAEYMLTNLFQSVVVERQADESQGMKKYAQDFYQNTKYVFRGAETPDSDAVKANEEQMTKAINGE</sequence>
<evidence type="ECO:0000313" key="3">
    <source>
        <dbReference type="EMBL" id="MUG25403.1"/>
    </source>
</evidence>
<gene>
    <name evidence="3" type="ORF">GNQ08_23840</name>
</gene>
<feature type="region of interest" description="Disordered" evidence="1">
    <location>
        <begin position="25"/>
        <end position="55"/>
    </location>
</feature>
<keyword evidence="2" id="KW-0732">Signal</keyword>
<reference evidence="3 4" key="1">
    <citation type="submission" date="2019-11" db="EMBL/GenBank/DDBJ databases">
        <title>Draft genome sequences of five Paenibacillus species of dairy origin.</title>
        <authorList>
            <person name="Olajide A.M."/>
            <person name="Chen S."/>
            <person name="Lapointe G."/>
        </authorList>
    </citation>
    <scope>NUCLEOTIDE SEQUENCE [LARGE SCALE GENOMIC DNA]</scope>
    <source>
        <strain evidence="3 4">3CT49</strain>
    </source>
</reference>
<dbReference type="EMBL" id="WNZZ01000024">
    <property type="protein sequence ID" value="MUG25403.1"/>
    <property type="molecule type" value="Genomic_DNA"/>
</dbReference>
<feature type="chain" id="PRO_5038513660" description="Lipoprotein" evidence="2">
    <location>
        <begin position="20"/>
        <end position="178"/>
    </location>
</feature>
<evidence type="ECO:0000313" key="4">
    <source>
        <dbReference type="Proteomes" id="UP000442469"/>
    </source>
</evidence>